<protein>
    <recommendedName>
        <fullName evidence="4">DUF1365 domain-containing protein</fullName>
    </recommendedName>
</protein>
<dbReference type="InterPro" id="IPR010775">
    <property type="entry name" value="DUF1365"/>
</dbReference>
<reference evidence="2" key="1">
    <citation type="submission" date="2021-12" db="EMBL/GenBank/DDBJ databases">
        <authorList>
            <person name="Rodrigo-Torres L."/>
            <person name="Arahal R. D."/>
            <person name="Lucena T."/>
        </authorList>
    </citation>
    <scope>NUCLEOTIDE SEQUENCE</scope>
    <source>
        <strain evidence="2">CECT 8226</strain>
    </source>
</reference>
<dbReference type="EMBL" id="CAKLCM010000002">
    <property type="protein sequence ID" value="CAH0526486.1"/>
    <property type="molecule type" value="Genomic_DNA"/>
</dbReference>
<dbReference type="Pfam" id="PF07103">
    <property type="entry name" value="DUF1365"/>
    <property type="match status" value="1"/>
</dbReference>
<keyword evidence="3" id="KW-1185">Reference proteome</keyword>
<proteinExistence type="predicted"/>
<comment type="caution">
    <text evidence="2">The sequence shown here is derived from an EMBL/GenBank/DDBJ whole genome shotgun (WGS) entry which is preliminary data.</text>
</comment>
<dbReference type="PANTHER" id="PTHR33973:SF4">
    <property type="entry name" value="OS07G0153300 PROTEIN"/>
    <property type="match status" value="1"/>
</dbReference>
<gene>
    <name evidence="2" type="ORF">VHP8226_01840</name>
</gene>
<name>A0ABN8DI34_9VIBR</name>
<accession>A0ABN8DI34</accession>
<sequence length="267" mass="31674">MYSQRTHSQQTQNERMQSQLMVGSVDHRRYTPTEHHLNYPLFMPAIDLDELEQLTNKVWGFGERWWHWARFRRQDYVGGEGGLKRAVQKKVEELTGEQITGRVVAVCHLRYLGIYFSPVNFYYLYDDNDQWRYLLAEVSNTPWNERHYYAISAQQGNNHQNWTHDKAFHVSPFNPLSQQYQWRLKPLTQRVFVYLACHQEEKVFDATLALKARAFTSTNLVKLLLATPVMAVKVVAGIYWHALKLWLKKVPIYDHPKYKTQDKPLSK</sequence>
<feature type="transmembrane region" description="Helical" evidence="1">
    <location>
        <begin position="220"/>
        <end position="242"/>
    </location>
</feature>
<dbReference type="PANTHER" id="PTHR33973">
    <property type="entry name" value="OS07G0153300 PROTEIN"/>
    <property type="match status" value="1"/>
</dbReference>
<keyword evidence="1" id="KW-0812">Transmembrane</keyword>
<evidence type="ECO:0000313" key="3">
    <source>
        <dbReference type="Proteomes" id="UP000838160"/>
    </source>
</evidence>
<keyword evidence="1" id="KW-1133">Transmembrane helix</keyword>
<organism evidence="2 3">
    <name type="scientific">Vibrio hippocampi</name>
    <dbReference type="NCBI Taxonomy" id="654686"/>
    <lineage>
        <taxon>Bacteria</taxon>
        <taxon>Pseudomonadati</taxon>
        <taxon>Pseudomonadota</taxon>
        <taxon>Gammaproteobacteria</taxon>
        <taxon>Vibrionales</taxon>
        <taxon>Vibrionaceae</taxon>
        <taxon>Vibrio</taxon>
    </lineage>
</organism>
<evidence type="ECO:0000256" key="1">
    <source>
        <dbReference type="SAM" id="Phobius"/>
    </source>
</evidence>
<keyword evidence="1" id="KW-0472">Membrane</keyword>
<dbReference type="Proteomes" id="UP000838160">
    <property type="component" value="Unassembled WGS sequence"/>
</dbReference>
<evidence type="ECO:0008006" key="4">
    <source>
        <dbReference type="Google" id="ProtNLM"/>
    </source>
</evidence>
<evidence type="ECO:0000313" key="2">
    <source>
        <dbReference type="EMBL" id="CAH0526486.1"/>
    </source>
</evidence>